<feature type="transmembrane region" description="Helical" evidence="1">
    <location>
        <begin position="107"/>
        <end position="128"/>
    </location>
</feature>
<dbReference type="OrthoDB" id="10301260at2759"/>
<sequence>MSSSHPQTQPTELDPRPYIPGLLLFAALATVAYQAIRLHPSLLLASGFIILIIGANAQTIHNRLDSVSSTKALLVPSGTFVILLSVASVLGGLICDTVYAKSRLDSCLAHFTLVSYGLFYYELSRLVWIPRWRGIESPKGASRPEPVSSLEVLAAFFCAGFGYFMILKNLSHS</sequence>
<gene>
    <name evidence="2" type="ORF">BDV96DRAFT_651136</name>
</gene>
<feature type="transmembrane region" description="Helical" evidence="1">
    <location>
        <begin position="73"/>
        <end position="95"/>
    </location>
</feature>
<proteinExistence type="predicted"/>
<dbReference type="AlphaFoldDB" id="A0A6A5YTP1"/>
<feature type="transmembrane region" description="Helical" evidence="1">
    <location>
        <begin position="18"/>
        <end position="36"/>
    </location>
</feature>
<evidence type="ECO:0000313" key="3">
    <source>
        <dbReference type="Proteomes" id="UP000799770"/>
    </source>
</evidence>
<keyword evidence="3" id="KW-1185">Reference proteome</keyword>
<keyword evidence="1" id="KW-1133">Transmembrane helix</keyword>
<evidence type="ECO:0000313" key="2">
    <source>
        <dbReference type="EMBL" id="KAF2110502.1"/>
    </source>
</evidence>
<protein>
    <submittedName>
        <fullName evidence="2">Uncharacterized protein</fullName>
    </submittedName>
</protein>
<dbReference type="EMBL" id="ML977338">
    <property type="protein sequence ID" value="KAF2110502.1"/>
    <property type="molecule type" value="Genomic_DNA"/>
</dbReference>
<keyword evidence="1" id="KW-0472">Membrane</keyword>
<accession>A0A6A5YTP1</accession>
<organism evidence="2 3">
    <name type="scientific">Lophiotrema nucula</name>
    <dbReference type="NCBI Taxonomy" id="690887"/>
    <lineage>
        <taxon>Eukaryota</taxon>
        <taxon>Fungi</taxon>
        <taxon>Dikarya</taxon>
        <taxon>Ascomycota</taxon>
        <taxon>Pezizomycotina</taxon>
        <taxon>Dothideomycetes</taxon>
        <taxon>Pleosporomycetidae</taxon>
        <taxon>Pleosporales</taxon>
        <taxon>Lophiotremataceae</taxon>
        <taxon>Lophiotrema</taxon>
    </lineage>
</organism>
<dbReference type="Proteomes" id="UP000799770">
    <property type="component" value="Unassembled WGS sequence"/>
</dbReference>
<name>A0A6A5YTP1_9PLEO</name>
<reference evidence="2" key="1">
    <citation type="journal article" date="2020" name="Stud. Mycol.">
        <title>101 Dothideomycetes genomes: a test case for predicting lifestyles and emergence of pathogens.</title>
        <authorList>
            <person name="Haridas S."/>
            <person name="Albert R."/>
            <person name="Binder M."/>
            <person name="Bloem J."/>
            <person name="Labutti K."/>
            <person name="Salamov A."/>
            <person name="Andreopoulos B."/>
            <person name="Baker S."/>
            <person name="Barry K."/>
            <person name="Bills G."/>
            <person name="Bluhm B."/>
            <person name="Cannon C."/>
            <person name="Castanera R."/>
            <person name="Culley D."/>
            <person name="Daum C."/>
            <person name="Ezra D."/>
            <person name="Gonzalez J."/>
            <person name="Henrissat B."/>
            <person name="Kuo A."/>
            <person name="Liang C."/>
            <person name="Lipzen A."/>
            <person name="Lutzoni F."/>
            <person name="Magnuson J."/>
            <person name="Mondo S."/>
            <person name="Nolan M."/>
            <person name="Ohm R."/>
            <person name="Pangilinan J."/>
            <person name="Park H.-J."/>
            <person name="Ramirez L."/>
            <person name="Alfaro M."/>
            <person name="Sun H."/>
            <person name="Tritt A."/>
            <person name="Yoshinaga Y."/>
            <person name="Zwiers L.-H."/>
            <person name="Turgeon B."/>
            <person name="Goodwin S."/>
            <person name="Spatafora J."/>
            <person name="Crous P."/>
            <person name="Grigoriev I."/>
        </authorList>
    </citation>
    <scope>NUCLEOTIDE SEQUENCE</scope>
    <source>
        <strain evidence="2">CBS 627.86</strain>
    </source>
</reference>
<feature type="transmembrane region" description="Helical" evidence="1">
    <location>
        <begin position="148"/>
        <end position="167"/>
    </location>
</feature>
<evidence type="ECO:0000256" key="1">
    <source>
        <dbReference type="SAM" id="Phobius"/>
    </source>
</evidence>
<keyword evidence="1" id="KW-0812">Transmembrane</keyword>
<feature type="transmembrane region" description="Helical" evidence="1">
    <location>
        <begin position="43"/>
        <end position="61"/>
    </location>
</feature>